<gene>
    <name evidence="3" type="ORF">SAMN02745223_01714</name>
    <name evidence="2" type="ORF">VW29_08755</name>
</gene>
<dbReference type="PANTHER" id="PTHR11803:SF58">
    <property type="entry name" value="PROTEIN HMF1-RELATED"/>
    <property type="match status" value="1"/>
</dbReference>
<dbReference type="GO" id="GO:0005829">
    <property type="term" value="C:cytosol"/>
    <property type="evidence" value="ECO:0007669"/>
    <property type="project" value="TreeGrafter"/>
</dbReference>
<dbReference type="Pfam" id="PF01042">
    <property type="entry name" value="Ribonuc_L-PSP"/>
    <property type="match status" value="1"/>
</dbReference>
<keyword evidence="4" id="KW-1185">Reference proteome</keyword>
<dbReference type="AlphaFoldDB" id="A0A0F5LTB1"/>
<organism evidence="2 4">
    <name type="scientific">Devosia limi DSM 17137</name>
    <dbReference type="NCBI Taxonomy" id="1121477"/>
    <lineage>
        <taxon>Bacteria</taxon>
        <taxon>Pseudomonadati</taxon>
        <taxon>Pseudomonadota</taxon>
        <taxon>Alphaproteobacteria</taxon>
        <taxon>Hyphomicrobiales</taxon>
        <taxon>Devosiaceae</taxon>
        <taxon>Devosia</taxon>
    </lineage>
</organism>
<protein>
    <submittedName>
        <fullName evidence="3">Enamine deaminase RidA, house cleaning of reactive enamine intermediates, YjgF/YER057c/UK114 family</fullName>
    </submittedName>
</protein>
<reference evidence="3 5" key="2">
    <citation type="submission" date="2016-11" db="EMBL/GenBank/DDBJ databases">
        <authorList>
            <person name="Jaros S."/>
            <person name="Januszkiewicz K."/>
            <person name="Wedrychowicz H."/>
        </authorList>
    </citation>
    <scope>NUCLEOTIDE SEQUENCE [LARGE SCALE GENOMIC DNA]</scope>
    <source>
        <strain evidence="3 5">DSM 17137</strain>
    </source>
</reference>
<proteinExistence type="inferred from homology"/>
<dbReference type="CDD" id="cd00448">
    <property type="entry name" value="YjgF_YER057c_UK114_family"/>
    <property type="match status" value="1"/>
</dbReference>
<sequence>MPIEHLNPDGMYKSPVFSQGIIVPAGARMLLIGGQNSVNASGEIIGKDDTARQTEQALENLQTVLKAAGGRLEDLVKVTIYIRQDADLRAGFGAWMAVWGDRGHPPTVSGIRVAALTNPDFLIEIEAQAVLP</sequence>
<dbReference type="EMBL" id="FQVC01000004">
    <property type="protein sequence ID" value="SHF06153.1"/>
    <property type="molecule type" value="Genomic_DNA"/>
</dbReference>
<evidence type="ECO:0000313" key="2">
    <source>
        <dbReference type="EMBL" id="KKB84907.1"/>
    </source>
</evidence>
<dbReference type="PATRIC" id="fig|1121477.3.peg.2848"/>
<dbReference type="STRING" id="1121477.SAMN02745223_01714"/>
<dbReference type="GO" id="GO:0019239">
    <property type="term" value="F:deaminase activity"/>
    <property type="evidence" value="ECO:0007669"/>
    <property type="project" value="TreeGrafter"/>
</dbReference>
<evidence type="ECO:0000256" key="1">
    <source>
        <dbReference type="ARBA" id="ARBA00010552"/>
    </source>
</evidence>
<dbReference type="PANTHER" id="PTHR11803">
    <property type="entry name" value="2-IMINOBUTANOATE/2-IMINOPROPANOATE DEAMINASE RIDA"/>
    <property type="match status" value="1"/>
</dbReference>
<dbReference type="SUPFAM" id="SSF55298">
    <property type="entry name" value="YjgF-like"/>
    <property type="match status" value="1"/>
</dbReference>
<dbReference type="Gene3D" id="3.30.1330.40">
    <property type="entry name" value="RutC-like"/>
    <property type="match status" value="1"/>
</dbReference>
<dbReference type="Proteomes" id="UP000184533">
    <property type="component" value="Unassembled WGS sequence"/>
</dbReference>
<evidence type="ECO:0000313" key="3">
    <source>
        <dbReference type="EMBL" id="SHF06153.1"/>
    </source>
</evidence>
<dbReference type="EMBL" id="LAJF01000062">
    <property type="protein sequence ID" value="KKB84907.1"/>
    <property type="molecule type" value="Genomic_DNA"/>
</dbReference>
<dbReference type="InterPro" id="IPR035959">
    <property type="entry name" value="RutC-like_sf"/>
</dbReference>
<accession>A0A0F5LTB1</accession>
<dbReference type="InterPro" id="IPR006175">
    <property type="entry name" value="YjgF/YER057c/UK114"/>
</dbReference>
<dbReference type="RefSeq" id="WP_046134919.1">
    <property type="nucleotide sequence ID" value="NZ_FQVC01000004.1"/>
</dbReference>
<reference evidence="2 4" key="1">
    <citation type="submission" date="2015-03" db="EMBL/GenBank/DDBJ databases">
        <authorList>
            <person name="Hassan Y.I."/>
            <person name="Lepp D."/>
            <person name="Zhou T."/>
        </authorList>
    </citation>
    <scope>NUCLEOTIDE SEQUENCE [LARGE SCALE GENOMIC DNA]</scope>
    <source>
        <strain evidence="2 4">DSM 17137</strain>
    </source>
</reference>
<comment type="similarity">
    <text evidence="1">Belongs to the RutC family.</text>
</comment>
<evidence type="ECO:0000313" key="5">
    <source>
        <dbReference type="Proteomes" id="UP000184533"/>
    </source>
</evidence>
<name>A0A0F5LTB1_9HYPH</name>
<dbReference type="Proteomes" id="UP000033608">
    <property type="component" value="Unassembled WGS sequence"/>
</dbReference>
<evidence type="ECO:0000313" key="4">
    <source>
        <dbReference type="Proteomes" id="UP000033608"/>
    </source>
</evidence>
<dbReference type="OrthoDB" id="5520786at2"/>